<accession>A0A7Y9XNN0</accession>
<reference evidence="1 2" key="1">
    <citation type="submission" date="2020-07" db="EMBL/GenBank/DDBJ databases">
        <title>Genomic analyses of the natural microbiome of Caenorhabditis elegans.</title>
        <authorList>
            <person name="Samuel B."/>
        </authorList>
    </citation>
    <scope>NUCLEOTIDE SEQUENCE [LARGE SCALE GENOMIC DNA]</scope>
    <source>
        <strain evidence="1 2">BIGb0408</strain>
    </source>
</reference>
<dbReference type="EMBL" id="JACBYV010000001">
    <property type="protein sequence ID" value="NYH74726.1"/>
    <property type="molecule type" value="Genomic_DNA"/>
</dbReference>
<evidence type="ECO:0000313" key="1">
    <source>
        <dbReference type="EMBL" id="NYH74726.1"/>
    </source>
</evidence>
<comment type="caution">
    <text evidence="1">The sequence shown here is derived from an EMBL/GenBank/DDBJ whole genome shotgun (WGS) entry which is preliminary data.</text>
</comment>
<evidence type="ECO:0000313" key="2">
    <source>
        <dbReference type="Proteomes" id="UP000578688"/>
    </source>
</evidence>
<dbReference type="Proteomes" id="UP000578688">
    <property type="component" value="Unassembled WGS sequence"/>
</dbReference>
<dbReference type="AlphaFoldDB" id="A0A7Y9XNN0"/>
<gene>
    <name evidence="1" type="ORF">FHR27_003336</name>
</gene>
<organism evidence="1 2">
    <name type="scientific">Phytopseudomonas flavescens</name>
    <dbReference type="NCBI Taxonomy" id="29435"/>
    <lineage>
        <taxon>Bacteria</taxon>
        <taxon>Pseudomonadati</taxon>
        <taxon>Pseudomonadota</taxon>
        <taxon>Gammaproteobacteria</taxon>
        <taxon>Pseudomonadales</taxon>
        <taxon>Pseudomonadaceae</taxon>
        <taxon>Phytopseudomonas</taxon>
    </lineage>
</organism>
<keyword evidence="2" id="KW-1185">Reference proteome</keyword>
<proteinExistence type="predicted"/>
<protein>
    <submittedName>
        <fullName evidence="1">Uncharacterized protein</fullName>
    </submittedName>
</protein>
<sequence length="275" mass="28099">MGQQLVGAGHARESPSAATHGLRLDIAPRRLPSIQGCPPGPLHNDSVRPPEGASGVCLMYCVEFRGGQASRCPPYLLPAVGAMGVEIVGAPPVGAGHARESPSAATHGLRLDIAPRSRPSIQGCPPGPLHNDSVRPPEGASGVCLMYCVEFLGGQASRCPPYLLPAVGAAGVEIVGAPPVGAGHSRESPSAATHGLRLDIAPRSRPSIQGCPPGPLHNDSVRPPEGASGVCPMYCVEFRGGQASRCPPYLPANAVRGSGPCPRTDLPTTNPSCGR</sequence>
<name>A0A7Y9XNN0_9GAMM</name>